<sequence length="81" mass="9462">MSFAIAPKETLYVHRLNEKVKKDELRKSLYELFSAYGRVLEVKAYKKPNLRGQAFIVFRDVASATTARRKLDGFVFYDQPM</sequence>
<dbReference type="SMART" id="SM00360">
    <property type="entry name" value="RRM"/>
    <property type="match status" value="1"/>
</dbReference>
<dbReference type="SUPFAM" id="SSF54928">
    <property type="entry name" value="RNA-binding domain, RBD"/>
    <property type="match status" value="1"/>
</dbReference>
<dbReference type="FunFam" id="3.30.70.330:FF:000039">
    <property type="entry name" value="U1 small nuclear ribonucleoprotein A"/>
    <property type="match status" value="1"/>
</dbReference>
<keyword evidence="4" id="KW-1185">Reference proteome</keyword>
<protein>
    <recommendedName>
        <fullName evidence="2">RRM domain-containing protein</fullName>
    </recommendedName>
</protein>
<evidence type="ECO:0000313" key="4">
    <source>
        <dbReference type="Proteomes" id="UP001150925"/>
    </source>
</evidence>
<accession>A0A9W8API8</accession>
<organism evidence="3 4">
    <name type="scientific">Dispira parvispora</name>
    <dbReference type="NCBI Taxonomy" id="1520584"/>
    <lineage>
        <taxon>Eukaryota</taxon>
        <taxon>Fungi</taxon>
        <taxon>Fungi incertae sedis</taxon>
        <taxon>Zoopagomycota</taxon>
        <taxon>Kickxellomycotina</taxon>
        <taxon>Dimargaritomycetes</taxon>
        <taxon>Dimargaritales</taxon>
        <taxon>Dimargaritaceae</taxon>
        <taxon>Dispira</taxon>
    </lineage>
</organism>
<dbReference type="PROSITE" id="PS50102">
    <property type="entry name" value="RRM"/>
    <property type="match status" value="1"/>
</dbReference>
<dbReference type="Gene3D" id="3.30.70.330">
    <property type="match status" value="1"/>
</dbReference>
<name>A0A9W8API8_9FUNG</name>
<dbReference type="InterPro" id="IPR012677">
    <property type="entry name" value="Nucleotide-bd_a/b_plait_sf"/>
</dbReference>
<keyword evidence="1" id="KW-0694">RNA-binding</keyword>
<dbReference type="CDD" id="cd12246">
    <property type="entry name" value="RRM1_U1A_like"/>
    <property type="match status" value="1"/>
</dbReference>
<dbReference type="EMBL" id="JANBPY010001571">
    <property type="protein sequence ID" value="KAJ1959505.1"/>
    <property type="molecule type" value="Genomic_DNA"/>
</dbReference>
<evidence type="ECO:0000313" key="3">
    <source>
        <dbReference type="EMBL" id="KAJ1959505.1"/>
    </source>
</evidence>
<reference evidence="3" key="1">
    <citation type="submission" date="2022-07" db="EMBL/GenBank/DDBJ databases">
        <title>Phylogenomic reconstructions and comparative analyses of Kickxellomycotina fungi.</title>
        <authorList>
            <person name="Reynolds N.K."/>
            <person name="Stajich J.E."/>
            <person name="Barry K."/>
            <person name="Grigoriev I.V."/>
            <person name="Crous P."/>
            <person name="Smith M.E."/>
        </authorList>
    </citation>
    <scope>NUCLEOTIDE SEQUENCE</scope>
    <source>
        <strain evidence="3">RSA 1196</strain>
    </source>
</reference>
<gene>
    <name evidence="3" type="ORF">IWQ62_004585</name>
</gene>
<evidence type="ECO:0000256" key="1">
    <source>
        <dbReference type="PROSITE-ProRule" id="PRU00176"/>
    </source>
</evidence>
<feature type="non-terminal residue" evidence="3">
    <location>
        <position position="81"/>
    </location>
</feature>
<dbReference type="Proteomes" id="UP001150925">
    <property type="component" value="Unassembled WGS sequence"/>
</dbReference>
<evidence type="ECO:0000259" key="2">
    <source>
        <dbReference type="PROSITE" id="PS50102"/>
    </source>
</evidence>
<dbReference type="OrthoDB" id="277802at2759"/>
<comment type="caution">
    <text evidence="3">The sequence shown here is derived from an EMBL/GenBank/DDBJ whole genome shotgun (WGS) entry which is preliminary data.</text>
</comment>
<dbReference type="Pfam" id="PF00076">
    <property type="entry name" value="RRM_1"/>
    <property type="match status" value="1"/>
</dbReference>
<dbReference type="InterPro" id="IPR035979">
    <property type="entry name" value="RBD_domain_sf"/>
</dbReference>
<dbReference type="AlphaFoldDB" id="A0A9W8API8"/>
<feature type="domain" description="RRM" evidence="2">
    <location>
        <begin position="9"/>
        <end position="81"/>
    </location>
</feature>
<proteinExistence type="predicted"/>
<dbReference type="GO" id="GO:0003723">
    <property type="term" value="F:RNA binding"/>
    <property type="evidence" value="ECO:0007669"/>
    <property type="project" value="UniProtKB-UniRule"/>
</dbReference>
<dbReference type="InterPro" id="IPR000504">
    <property type="entry name" value="RRM_dom"/>
</dbReference>